<dbReference type="FunFam" id="2.10.110.10:FF:000004">
    <property type="entry name" value="actin-binding LIM protein 1 isoform X1"/>
    <property type="match status" value="1"/>
</dbReference>
<feature type="region of interest" description="Disordered" evidence="9">
    <location>
        <begin position="411"/>
        <end position="437"/>
    </location>
</feature>
<dbReference type="InterPro" id="IPR001781">
    <property type="entry name" value="Znf_LIM"/>
</dbReference>
<dbReference type="AlphaFoldDB" id="A0A6P6QFH0"/>
<dbReference type="Pfam" id="PF00412">
    <property type="entry name" value="LIM"/>
    <property type="match status" value="4"/>
</dbReference>
<dbReference type="PANTHER" id="PTHR24213:SF18">
    <property type="entry name" value="ACTIN-BINDING LIM PROTEIN 1"/>
    <property type="match status" value="1"/>
</dbReference>
<comment type="subcellular location">
    <subcellularLocation>
        <location evidence="1">Cytoplasm</location>
    </subcellularLocation>
</comment>
<feature type="domain" description="LIM zinc-binding" evidence="10">
    <location>
        <begin position="225"/>
        <end position="284"/>
    </location>
</feature>
<evidence type="ECO:0000256" key="6">
    <source>
        <dbReference type="ARBA" id="ARBA00022833"/>
    </source>
</evidence>
<dbReference type="CDD" id="cd09329">
    <property type="entry name" value="LIM3_abLIM"/>
    <property type="match status" value="1"/>
</dbReference>
<keyword evidence="4 8" id="KW-0479">Metal-binding</keyword>
<dbReference type="GO" id="GO:0046872">
    <property type="term" value="F:metal ion binding"/>
    <property type="evidence" value="ECO:0007669"/>
    <property type="project" value="UniProtKB-KW"/>
</dbReference>
<evidence type="ECO:0000256" key="2">
    <source>
        <dbReference type="ARBA" id="ARBA00022490"/>
    </source>
</evidence>
<dbReference type="PROSITE" id="PS00478">
    <property type="entry name" value="LIM_DOMAIN_1"/>
    <property type="match status" value="2"/>
</dbReference>
<evidence type="ECO:0000256" key="5">
    <source>
        <dbReference type="ARBA" id="ARBA00022737"/>
    </source>
</evidence>
<dbReference type="Proteomes" id="UP000515129">
    <property type="component" value="Chromosome 12"/>
</dbReference>
<dbReference type="PROSITE" id="PS51089">
    <property type="entry name" value="HP"/>
    <property type="match status" value="1"/>
</dbReference>
<dbReference type="FunFam" id="2.10.110.10:FF:000024">
    <property type="entry name" value="actin-binding LIM protein 1 isoform X1"/>
    <property type="match status" value="1"/>
</dbReference>
<dbReference type="FunFam" id="2.10.110.10:FF:000007">
    <property type="entry name" value="actin-binding LIM protein 1 isoform X1"/>
    <property type="match status" value="1"/>
</dbReference>
<name>A0A6P6QFH0_CARAU</name>
<dbReference type="CDD" id="cd09330">
    <property type="entry name" value="LIM4_abLIM"/>
    <property type="match status" value="1"/>
</dbReference>
<sequence length="746" mass="84255">MPNLPNLNSFGKLCGSSRSDDSVVLDRVKRKNSVRRMSIIEDGNVAEVLYLIPKQSMMEQLPFLNPNEYAILEKMAPPDMGPVAHPQEPNHPPGKLVIQCYKCGQPCKGEVLRVQSKHFHIKCFTCKVCGCDLAQGGFFMKNGEYLCTLDYQRLHGTRCNGCGDFVEGEVVTALGKTYHPTCFVCTVCKRPFPAGDRVTFNGKDCLCQHCIQPTSPTPKDISASNNCAGCGRDIKNGQALLALDSQWHLGCFKCKACGKVLSGEYISKDGSPYCEKDYQIHFGVQCEACHQFITGKVLEAGDKHYHPSCARCSRCNQMFTEGEEMYLQGSTVWHPDCKNNSRVEEKYRPTRSSSESICSRPGSSIPGSPGHTIYAKVDNEIIDYKDLAAIPRVKAIYDIERPDMISYESLHSTSSTLERHGRHSPGESPRTLSPTPSAEGCYDMRERIMQRSTSQGSIGSPVYHRHNYIPPLSKSPQHFHRPDQGINMYRKPPIYKQHDSAALAAQSKSADDIIKSSKFPAAHAPRPDETPKIETDYWPCPPSLAALGSDGRSRSRDEEEEEQVKRRQLQEEHLSKIQSGLGKLILKEEMEKEMNRERYIRSVAAQRFDSQYANCITDSKTSSLPGYGRNGLHRPQSTELSQYNSYGDVCGGQRDFKPTQDAQDSITRMDRGMSMPNMLEYKVYPYEMLTVTNRGRTKLPKDVDRTRLERHLTPETFFNIFGMEIHEFDRLPLWKRNDMKKKAKLF</sequence>
<reference evidence="13" key="1">
    <citation type="submission" date="2025-08" db="UniProtKB">
        <authorList>
            <consortium name="RefSeq"/>
        </authorList>
    </citation>
    <scope>IDENTIFICATION</scope>
    <source>
        <strain evidence="13">Wakin</strain>
        <tissue evidence="13">Muscle</tissue>
    </source>
</reference>
<dbReference type="GO" id="GO:0005737">
    <property type="term" value="C:cytoplasm"/>
    <property type="evidence" value="ECO:0007669"/>
    <property type="project" value="UniProtKB-SubCell"/>
</dbReference>
<dbReference type="RefSeq" id="XP_026132218.1">
    <property type="nucleotide sequence ID" value="XM_026276433.1"/>
</dbReference>
<dbReference type="FunFam" id="2.10.110.10:FF:000003">
    <property type="entry name" value="actin-binding LIM protein 1 isoform X1"/>
    <property type="match status" value="1"/>
</dbReference>
<evidence type="ECO:0000259" key="11">
    <source>
        <dbReference type="PROSITE" id="PS51089"/>
    </source>
</evidence>
<protein>
    <submittedName>
        <fullName evidence="13">Actin-binding LIM protein 1 isoform X35</fullName>
    </submittedName>
</protein>
<dbReference type="Gene3D" id="1.10.950.10">
    <property type="entry name" value="Villin headpiece domain"/>
    <property type="match status" value="1"/>
</dbReference>
<evidence type="ECO:0000313" key="12">
    <source>
        <dbReference type="Proteomes" id="UP000515129"/>
    </source>
</evidence>
<dbReference type="GO" id="GO:0007010">
    <property type="term" value="P:cytoskeleton organization"/>
    <property type="evidence" value="ECO:0007669"/>
    <property type="project" value="InterPro"/>
</dbReference>
<dbReference type="GO" id="GO:0030032">
    <property type="term" value="P:lamellipodium assembly"/>
    <property type="evidence" value="ECO:0007669"/>
    <property type="project" value="TreeGrafter"/>
</dbReference>
<keyword evidence="6 8" id="KW-0862">Zinc</keyword>
<evidence type="ECO:0000256" key="9">
    <source>
        <dbReference type="SAM" id="MobiDB-lite"/>
    </source>
</evidence>
<evidence type="ECO:0000259" key="10">
    <source>
        <dbReference type="PROSITE" id="PS50023"/>
    </source>
</evidence>
<dbReference type="CDD" id="cd09328">
    <property type="entry name" value="LIM2_abLIM"/>
    <property type="match status" value="1"/>
</dbReference>
<dbReference type="PANTHER" id="PTHR24213">
    <property type="entry name" value="ACTIN-BINDING LIM PROTEIN"/>
    <property type="match status" value="1"/>
</dbReference>
<feature type="domain" description="LIM zinc-binding" evidence="10">
    <location>
        <begin position="158"/>
        <end position="217"/>
    </location>
</feature>
<dbReference type="GO" id="GO:0051015">
    <property type="term" value="F:actin filament binding"/>
    <property type="evidence" value="ECO:0007669"/>
    <property type="project" value="TreeGrafter"/>
</dbReference>
<evidence type="ECO:0000256" key="4">
    <source>
        <dbReference type="ARBA" id="ARBA00022723"/>
    </source>
</evidence>
<dbReference type="SMART" id="SM00153">
    <property type="entry name" value="VHP"/>
    <property type="match status" value="1"/>
</dbReference>
<keyword evidence="2" id="KW-0963">Cytoplasm</keyword>
<dbReference type="SUPFAM" id="SSF47050">
    <property type="entry name" value="VHP, Villin headpiece domain"/>
    <property type="match status" value="1"/>
</dbReference>
<dbReference type="Pfam" id="PF02209">
    <property type="entry name" value="VHP"/>
    <property type="match status" value="1"/>
</dbReference>
<dbReference type="CDD" id="cd09327">
    <property type="entry name" value="LIM1_abLIM"/>
    <property type="match status" value="1"/>
</dbReference>
<feature type="domain" description="HP" evidence="11">
    <location>
        <begin position="678"/>
        <end position="746"/>
    </location>
</feature>
<feature type="compositionally biased region" description="Basic and acidic residues" evidence="9">
    <location>
        <begin position="551"/>
        <end position="572"/>
    </location>
</feature>
<evidence type="ECO:0000313" key="13">
    <source>
        <dbReference type="RefSeq" id="XP_026132218.1"/>
    </source>
</evidence>
<keyword evidence="5" id="KW-0677">Repeat</keyword>
<dbReference type="InterPro" id="IPR032402">
    <property type="entry name" value="AbLIM_anchor"/>
</dbReference>
<dbReference type="InterPro" id="IPR051618">
    <property type="entry name" value="Actin-binding_LIM"/>
</dbReference>
<evidence type="ECO:0000256" key="3">
    <source>
        <dbReference type="ARBA" id="ARBA00022553"/>
    </source>
</evidence>
<dbReference type="PROSITE" id="PS50023">
    <property type="entry name" value="LIM_DOMAIN_2"/>
    <property type="match status" value="3"/>
</dbReference>
<dbReference type="Pfam" id="PF16182">
    <property type="entry name" value="AbLIM_anchor"/>
    <property type="match status" value="1"/>
</dbReference>
<dbReference type="CTD" id="541550"/>
<feature type="region of interest" description="Disordered" evidence="9">
    <location>
        <begin position="516"/>
        <end position="572"/>
    </location>
</feature>
<dbReference type="InterPro" id="IPR003128">
    <property type="entry name" value="Villin_headpiece"/>
</dbReference>
<keyword evidence="7 8" id="KW-0440">LIM domain</keyword>
<dbReference type="GO" id="GO:0060271">
    <property type="term" value="P:cilium assembly"/>
    <property type="evidence" value="ECO:0007669"/>
    <property type="project" value="TreeGrafter"/>
</dbReference>
<proteinExistence type="predicted"/>
<evidence type="ECO:0000256" key="7">
    <source>
        <dbReference type="ARBA" id="ARBA00023038"/>
    </source>
</evidence>
<dbReference type="InterPro" id="IPR036886">
    <property type="entry name" value="Villin_headpiece_dom_sf"/>
</dbReference>
<keyword evidence="12" id="KW-1185">Reference proteome</keyword>
<evidence type="ECO:0000256" key="1">
    <source>
        <dbReference type="ARBA" id="ARBA00004496"/>
    </source>
</evidence>
<keyword evidence="3" id="KW-0597">Phosphoprotein</keyword>
<accession>A0A6P6QFH0</accession>
<organism evidence="12 13">
    <name type="scientific">Carassius auratus</name>
    <name type="common">Goldfish</name>
    <dbReference type="NCBI Taxonomy" id="7957"/>
    <lineage>
        <taxon>Eukaryota</taxon>
        <taxon>Metazoa</taxon>
        <taxon>Chordata</taxon>
        <taxon>Craniata</taxon>
        <taxon>Vertebrata</taxon>
        <taxon>Euteleostomi</taxon>
        <taxon>Actinopterygii</taxon>
        <taxon>Neopterygii</taxon>
        <taxon>Teleostei</taxon>
        <taxon>Ostariophysi</taxon>
        <taxon>Cypriniformes</taxon>
        <taxon>Cyprinidae</taxon>
        <taxon>Cyprininae</taxon>
        <taxon>Carassius</taxon>
    </lineage>
</organism>
<dbReference type="SMART" id="SM00132">
    <property type="entry name" value="LIM"/>
    <property type="match status" value="4"/>
</dbReference>
<dbReference type="FunFam" id="1.10.950.10:FF:000001">
    <property type="entry name" value="actin-binding LIM protein 1 isoform X2"/>
    <property type="match status" value="1"/>
</dbReference>
<evidence type="ECO:0000256" key="8">
    <source>
        <dbReference type="PROSITE-ProRule" id="PRU00125"/>
    </source>
</evidence>
<dbReference type="GO" id="GO:0001725">
    <property type="term" value="C:stress fiber"/>
    <property type="evidence" value="ECO:0007669"/>
    <property type="project" value="TreeGrafter"/>
</dbReference>
<gene>
    <name evidence="13" type="primary">ablim1b</name>
</gene>
<feature type="region of interest" description="Disordered" evidence="9">
    <location>
        <begin position="344"/>
        <end position="364"/>
    </location>
</feature>
<dbReference type="SUPFAM" id="SSF57716">
    <property type="entry name" value="Glucocorticoid receptor-like (DNA-binding domain)"/>
    <property type="match status" value="6"/>
</dbReference>
<feature type="compositionally biased region" description="Basic and acidic residues" evidence="9">
    <location>
        <begin position="525"/>
        <end position="535"/>
    </location>
</feature>
<feature type="domain" description="LIM zinc-binding" evidence="10">
    <location>
        <begin position="98"/>
        <end position="157"/>
    </location>
</feature>
<dbReference type="Gene3D" id="2.10.110.10">
    <property type="entry name" value="Cysteine Rich Protein"/>
    <property type="match status" value="4"/>
</dbReference>